<evidence type="ECO:0000313" key="2">
    <source>
        <dbReference type="EMBL" id="SFR91330.1"/>
    </source>
</evidence>
<organism evidence="2 3">
    <name type="scientific">Sphingomonas jatrophae</name>
    <dbReference type="NCBI Taxonomy" id="1166337"/>
    <lineage>
        <taxon>Bacteria</taxon>
        <taxon>Pseudomonadati</taxon>
        <taxon>Pseudomonadota</taxon>
        <taxon>Alphaproteobacteria</taxon>
        <taxon>Sphingomonadales</taxon>
        <taxon>Sphingomonadaceae</taxon>
        <taxon>Sphingomonas</taxon>
    </lineage>
</organism>
<reference evidence="2 3" key="1">
    <citation type="submission" date="2016-10" db="EMBL/GenBank/DDBJ databases">
        <authorList>
            <person name="de Groot N.N."/>
        </authorList>
    </citation>
    <scope>NUCLEOTIDE SEQUENCE [LARGE SCALE GENOMIC DNA]</scope>
    <source>
        <strain evidence="2 3">S5-249</strain>
    </source>
</reference>
<keyword evidence="3" id="KW-1185">Reference proteome</keyword>
<dbReference type="EMBL" id="FOZG01000001">
    <property type="protein sequence ID" value="SFR91330.1"/>
    <property type="molecule type" value="Genomic_DNA"/>
</dbReference>
<protein>
    <submittedName>
        <fullName evidence="2">Uncharacterized protein</fullName>
    </submittedName>
</protein>
<feature type="transmembrane region" description="Helical" evidence="1">
    <location>
        <begin position="13"/>
        <end position="34"/>
    </location>
</feature>
<proteinExistence type="predicted"/>
<dbReference type="Proteomes" id="UP000198824">
    <property type="component" value="Unassembled WGS sequence"/>
</dbReference>
<dbReference type="AlphaFoldDB" id="A0A1I6KKC2"/>
<accession>A0A1I6KKC2</accession>
<name>A0A1I6KKC2_9SPHN</name>
<keyword evidence="1" id="KW-1133">Transmembrane helix</keyword>
<keyword evidence="1" id="KW-0812">Transmembrane</keyword>
<gene>
    <name evidence="2" type="ORF">SAMN05192580_1803</name>
</gene>
<keyword evidence="1" id="KW-0472">Membrane</keyword>
<evidence type="ECO:0000313" key="3">
    <source>
        <dbReference type="Proteomes" id="UP000198824"/>
    </source>
</evidence>
<evidence type="ECO:0000256" key="1">
    <source>
        <dbReference type="SAM" id="Phobius"/>
    </source>
</evidence>
<sequence>METDEQVICRLDAWMLTVASGFSALISGAVYLIFAA</sequence>